<feature type="region of interest" description="Disordered" evidence="1">
    <location>
        <begin position="1"/>
        <end position="21"/>
    </location>
</feature>
<dbReference type="AlphaFoldDB" id="A0A9W8ZGV2"/>
<accession>A0A9W8ZGV2</accession>
<gene>
    <name evidence="2" type="ORF">N0V91_004274</name>
</gene>
<feature type="region of interest" description="Disordered" evidence="1">
    <location>
        <begin position="65"/>
        <end position="89"/>
    </location>
</feature>
<evidence type="ECO:0000313" key="2">
    <source>
        <dbReference type="EMBL" id="KAJ4406844.1"/>
    </source>
</evidence>
<dbReference type="OrthoDB" id="10594983at2759"/>
<name>A0A9W8ZGV2_9PLEO</name>
<keyword evidence="3" id="KW-1185">Reference proteome</keyword>
<comment type="caution">
    <text evidence="2">The sequence shown here is derived from an EMBL/GenBank/DDBJ whole genome shotgun (WGS) entry which is preliminary data.</text>
</comment>
<proteinExistence type="predicted"/>
<sequence length="108" mass="10970">MAVGNGAPPVNSEIEKPELGRKLAVPSELVVRRLEVREDEIEGGGEDGADEGCALEDRWDALDAADGSAAGKDEARPAEESAAPLEGAATLEIGTAEMLGTGLLDAAG</sequence>
<reference evidence="2" key="1">
    <citation type="submission" date="2022-10" db="EMBL/GenBank/DDBJ databases">
        <title>Tapping the CABI collections for fungal endophytes: first genome assemblies for Collariella, Neodidymelliopsis, Ascochyta clinopodiicola, Didymella pomorum, Didymosphaeria variabile, Neocosmospora piperis and Neocucurbitaria cava.</title>
        <authorList>
            <person name="Hill R."/>
        </authorList>
    </citation>
    <scope>NUCLEOTIDE SEQUENCE</scope>
    <source>
        <strain evidence="2">IMI 355091</strain>
    </source>
</reference>
<dbReference type="EMBL" id="JAPEVA010000024">
    <property type="protein sequence ID" value="KAJ4406844.1"/>
    <property type="molecule type" value="Genomic_DNA"/>
</dbReference>
<evidence type="ECO:0000313" key="3">
    <source>
        <dbReference type="Proteomes" id="UP001140510"/>
    </source>
</evidence>
<dbReference type="Proteomes" id="UP001140510">
    <property type="component" value="Unassembled WGS sequence"/>
</dbReference>
<evidence type="ECO:0000256" key="1">
    <source>
        <dbReference type="SAM" id="MobiDB-lite"/>
    </source>
</evidence>
<organism evidence="2 3">
    <name type="scientific">Didymella pomorum</name>
    <dbReference type="NCBI Taxonomy" id="749634"/>
    <lineage>
        <taxon>Eukaryota</taxon>
        <taxon>Fungi</taxon>
        <taxon>Dikarya</taxon>
        <taxon>Ascomycota</taxon>
        <taxon>Pezizomycotina</taxon>
        <taxon>Dothideomycetes</taxon>
        <taxon>Pleosporomycetidae</taxon>
        <taxon>Pleosporales</taxon>
        <taxon>Pleosporineae</taxon>
        <taxon>Didymellaceae</taxon>
        <taxon>Didymella</taxon>
    </lineage>
</organism>
<protein>
    <submittedName>
        <fullName evidence="2">Uncharacterized protein</fullName>
    </submittedName>
</protein>